<dbReference type="Proteomes" id="UP000476176">
    <property type="component" value="Unassembled WGS sequence"/>
</dbReference>
<dbReference type="AlphaFoldDB" id="A0A6A3LVH2"/>
<feature type="region of interest" description="Disordered" evidence="1">
    <location>
        <begin position="1"/>
        <end position="41"/>
    </location>
</feature>
<dbReference type="EMBL" id="QXFW01000167">
    <property type="protein sequence ID" value="KAE9022210.1"/>
    <property type="molecule type" value="Genomic_DNA"/>
</dbReference>
<comment type="caution">
    <text evidence="2">The sequence shown here is derived from an EMBL/GenBank/DDBJ whole genome shotgun (WGS) entry which is preliminary data.</text>
</comment>
<gene>
    <name evidence="3" type="ORF">PF004_g10400</name>
    <name evidence="2" type="ORF">PF011_g4573</name>
</gene>
<evidence type="ECO:0000313" key="4">
    <source>
        <dbReference type="Proteomes" id="UP000460718"/>
    </source>
</evidence>
<proteinExistence type="predicted"/>
<feature type="compositionally biased region" description="Low complexity" evidence="1">
    <location>
        <begin position="1"/>
        <end position="16"/>
    </location>
</feature>
<name>A0A6A3LVH2_9STRA</name>
<evidence type="ECO:0000313" key="2">
    <source>
        <dbReference type="EMBL" id="KAE9022210.1"/>
    </source>
</evidence>
<evidence type="ECO:0000256" key="1">
    <source>
        <dbReference type="SAM" id="MobiDB-lite"/>
    </source>
</evidence>
<reference evidence="4 5" key="1">
    <citation type="submission" date="2018-09" db="EMBL/GenBank/DDBJ databases">
        <title>Genomic investigation of the strawberry pathogen Phytophthora fragariae indicates pathogenicity is determined by transcriptional variation in three key races.</title>
        <authorList>
            <person name="Adams T.M."/>
            <person name="Armitage A.D."/>
            <person name="Sobczyk M.K."/>
            <person name="Bates H.J."/>
            <person name="Dunwell J.M."/>
            <person name="Nellist C.F."/>
            <person name="Harrison R.J."/>
        </authorList>
    </citation>
    <scope>NUCLEOTIDE SEQUENCE [LARGE SCALE GENOMIC DNA]</scope>
    <source>
        <strain evidence="3 5">BC-23</strain>
        <strain evidence="2 4">SCRP245</strain>
    </source>
</reference>
<dbReference type="EMBL" id="QXGC01000539">
    <property type="protein sequence ID" value="KAE9230763.1"/>
    <property type="molecule type" value="Genomic_DNA"/>
</dbReference>
<dbReference type="Proteomes" id="UP000460718">
    <property type="component" value="Unassembled WGS sequence"/>
</dbReference>
<evidence type="ECO:0000313" key="5">
    <source>
        <dbReference type="Proteomes" id="UP000476176"/>
    </source>
</evidence>
<organism evidence="2 4">
    <name type="scientific">Phytophthora fragariae</name>
    <dbReference type="NCBI Taxonomy" id="53985"/>
    <lineage>
        <taxon>Eukaryota</taxon>
        <taxon>Sar</taxon>
        <taxon>Stramenopiles</taxon>
        <taxon>Oomycota</taxon>
        <taxon>Peronosporomycetes</taxon>
        <taxon>Peronosporales</taxon>
        <taxon>Peronosporaceae</taxon>
        <taxon>Phytophthora</taxon>
    </lineage>
</organism>
<feature type="compositionally biased region" description="Basic and acidic residues" evidence="1">
    <location>
        <begin position="17"/>
        <end position="28"/>
    </location>
</feature>
<protein>
    <submittedName>
        <fullName evidence="2">Uncharacterized protein</fullName>
    </submittedName>
</protein>
<evidence type="ECO:0000313" key="3">
    <source>
        <dbReference type="EMBL" id="KAE9230763.1"/>
    </source>
</evidence>
<sequence>MSSSPSARASTTTPRRTAIEEERQRELDASEAGDVWLTVAR</sequence>
<accession>A0A6A3LVH2</accession>